<gene>
    <name evidence="2" type="ORF">SAMN05660282_01487</name>
</gene>
<protein>
    <submittedName>
        <fullName evidence="2">Uncharacterized protein</fullName>
    </submittedName>
</protein>
<keyword evidence="1" id="KW-0812">Transmembrane</keyword>
<sequence>MAAFYQGGSFVRGLLTQEPVNIRRTSNIMLTLLLIGFVLSLIGFTPIGGVFFLGAFLCAVVIVAEAIRIRLLKSFS</sequence>
<name>A0A1I2TNB7_9CORY</name>
<evidence type="ECO:0000256" key="1">
    <source>
        <dbReference type="SAM" id="Phobius"/>
    </source>
</evidence>
<accession>A0A1I2TNB7</accession>
<dbReference type="AlphaFoldDB" id="A0A1I2TNB7"/>
<keyword evidence="1" id="KW-1133">Transmembrane helix</keyword>
<keyword evidence="1" id="KW-0472">Membrane</keyword>
<dbReference type="EMBL" id="FOPJ01000008">
    <property type="protein sequence ID" value="SFG63811.1"/>
    <property type="molecule type" value="Genomic_DNA"/>
</dbReference>
<dbReference type="RefSeq" id="WP_092285978.1">
    <property type="nucleotide sequence ID" value="NZ_FOPJ01000008.1"/>
</dbReference>
<keyword evidence="3" id="KW-1185">Reference proteome</keyword>
<dbReference type="STRING" id="185761.SAMN05660282_01487"/>
<organism evidence="2 3">
    <name type="scientific">Corynebacterium spheniscorum</name>
    <dbReference type="NCBI Taxonomy" id="185761"/>
    <lineage>
        <taxon>Bacteria</taxon>
        <taxon>Bacillati</taxon>
        <taxon>Actinomycetota</taxon>
        <taxon>Actinomycetes</taxon>
        <taxon>Mycobacteriales</taxon>
        <taxon>Corynebacteriaceae</taxon>
        <taxon>Corynebacterium</taxon>
    </lineage>
</organism>
<feature type="transmembrane region" description="Helical" evidence="1">
    <location>
        <begin position="27"/>
        <end position="44"/>
    </location>
</feature>
<evidence type="ECO:0000313" key="2">
    <source>
        <dbReference type="EMBL" id="SFG63811.1"/>
    </source>
</evidence>
<evidence type="ECO:0000313" key="3">
    <source>
        <dbReference type="Proteomes" id="UP000199065"/>
    </source>
</evidence>
<feature type="transmembrane region" description="Helical" evidence="1">
    <location>
        <begin position="50"/>
        <end position="67"/>
    </location>
</feature>
<dbReference type="Proteomes" id="UP000199065">
    <property type="component" value="Unassembled WGS sequence"/>
</dbReference>
<reference evidence="2 3" key="1">
    <citation type="submission" date="2016-10" db="EMBL/GenBank/DDBJ databases">
        <authorList>
            <person name="de Groot N.N."/>
        </authorList>
    </citation>
    <scope>NUCLEOTIDE SEQUENCE [LARGE SCALE GENOMIC DNA]</scope>
    <source>
        <strain>J11</strain>
        <strain evidence="3">PG 39</strain>
    </source>
</reference>
<proteinExistence type="predicted"/>